<protein>
    <submittedName>
        <fullName evidence="1">FBD domain-containing protein</fullName>
    </submittedName>
</protein>
<reference evidence="1" key="1">
    <citation type="submission" date="2017-02" db="UniProtKB">
        <authorList>
            <consortium name="WormBaseParasite"/>
        </authorList>
    </citation>
    <scope>IDENTIFICATION</scope>
</reference>
<dbReference type="AlphaFoldDB" id="A0A0N4TYF7"/>
<evidence type="ECO:0000313" key="1">
    <source>
        <dbReference type="WBParaSite" id="BPAG_0001405201-mRNA-1"/>
    </source>
</evidence>
<dbReference type="WBParaSite" id="BPAG_0001405201-mRNA-1">
    <property type="protein sequence ID" value="BPAG_0001405201-mRNA-1"/>
    <property type="gene ID" value="BPAG_0001405201"/>
</dbReference>
<accession>A0A0N4TYF7</accession>
<name>A0A0N4TYF7_BRUPA</name>
<organism evidence="1">
    <name type="scientific">Brugia pahangi</name>
    <name type="common">Filarial nematode worm</name>
    <dbReference type="NCBI Taxonomy" id="6280"/>
    <lineage>
        <taxon>Eukaryota</taxon>
        <taxon>Metazoa</taxon>
        <taxon>Ecdysozoa</taxon>
        <taxon>Nematoda</taxon>
        <taxon>Chromadorea</taxon>
        <taxon>Rhabditida</taxon>
        <taxon>Spirurina</taxon>
        <taxon>Spiruromorpha</taxon>
        <taxon>Filarioidea</taxon>
        <taxon>Onchocercidae</taxon>
        <taxon>Brugia</taxon>
    </lineage>
</organism>
<sequence length="138" mass="16071">MLRDNKGSQLLVVDVFVVPEDSSCRIKAIFCLVRHLEIYANCSRREVNLLTKHSHRPLQIVKSLKVSWMDVNAGEENDNSGIMMQLFYFIFKLTHTYTSASLLPLQLQHNSWPLSTIRQQLTMEHMCFFGRSARVLTW</sequence>
<proteinExistence type="predicted"/>